<dbReference type="SMART" id="SM00822">
    <property type="entry name" value="PKS_KR"/>
    <property type="match status" value="1"/>
</dbReference>
<name>A0A397AJA2_APHAT</name>
<accession>A0A397AJA2</accession>
<dbReference type="PRINTS" id="PR00080">
    <property type="entry name" value="SDRFAMILY"/>
</dbReference>
<dbReference type="EMBL" id="QUTA01007867">
    <property type="protein sequence ID" value="RHY05531.1"/>
    <property type="molecule type" value="Genomic_DNA"/>
</dbReference>
<dbReference type="AlphaFoldDB" id="A0A397AJA2"/>
<organism evidence="4 6">
    <name type="scientific">Aphanomyces astaci</name>
    <name type="common">Crayfish plague agent</name>
    <dbReference type="NCBI Taxonomy" id="112090"/>
    <lineage>
        <taxon>Eukaryota</taxon>
        <taxon>Sar</taxon>
        <taxon>Stramenopiles</taxon>
        <taxon>Oomycota</taxon>
        <taxon>Saprolegniomycetes</taxon>
        <taxon>Saprolegniales</taxon>
        <taxon>Verrucalvaceae</taxon>
        <taxon>Aphanomyces</taxon>
    </lineage>
</organism>
<reference evidence="5 7" key="1">
    <citation type="journal article" date="2018" name="J. Invertebr. Pathol.">
        <title>New genotyping method for the causative agent of crayfish plague (Aphanomyces astaci) based on whole genome data.</title>
        <authorList>
            <person name="Minardi D."/>
            <person name="Studholme D.J."/>
            <person name="van der Giezen M."/>
            <person name="Pretto T."/>
            <person name="Oidtmann B."/>
        </authorList>
    </citation>
    <scope>NUCLEOTIDE SEQUENCE [LARGE SCALE GENOMIC DNA]</scope>
    <source>
        <strain evidence="5 7">KB13</strain>
    </source>
</reference>
<evidence type="ECO:0000256" key="1">
    <source>
        <dbReference type="ARBA" id="ARBA00006484"/>
    </source>
</evidence>
<dbReference type="Proteomes" id="UP000266239">
    <property type="component" value="Unassembled WGS sequence"/>
</dbReference>
<dbReference type="InterPro" id="IPR020904">
    <property type="entry name" value="Sc_DH/Rdtase_CS"/>
</dbReference>
<dbReference type="InterPro" id="IPR036291">
    <property type="entry name" value="NAD(P)-bd_dom_sf"/>
</dbReference>
<dbReference type="Proteomes" id="UP000275652">
    <property type="component" value="Unassembled WGS sequence"/>
</dbReference>
<evidence type="ECO:0000313" key="4">
    <source>
        <dbReference type="EMBL" id="RHY05531.1"/>
    </source>
</evidence>
<dbReference type="FunFam" id="3.40.50.720:FF:000173">
    <property type="entry name" value="3-oxoacyl-[acyl-carrier protein] reductase"/>
    <property type="match status" value="1"/>
</dbReference>
<proteinExistence type="inferred from homology"/>
<evidence type="ECO:0000313" key="5">
    <source>
        <dbReference type="EMBL" id="RLO09420.1"/>
    </source>
</evidence>
<dbReference type="PANTHER" id="PTHR42760:SF133">
    <property type="entry name" value="3-OXOACYL-[ACYL-CARRIER-PROTEIN] REDUCTASE"/>
    <property type="match status" value="1"/>
</dbReference>
<dbReference type="PANTHER" id="PTHR42760">
    <property type="entry name" value="SHORT-CHAIN DEHYDROGENASES/REDUCTASES FAMILY MEMBER"/>
    <property type="match status" value="1"/>
</dbReference>
<evidence type="ECO:0000313" key="7">
    <source>
        <dbReference type="Proteomes" id="UP000275652"/>
    </source>
</evidence>
<comment type="similarity">
    <text evidence="1">Belongs to the short-chain dehydrogenases/reductases (SDR) family.</text>
</comment>
<dbReference type="PRINTS" id="PR00081">
    <property type="entry name" value="GDHRDH"/>
</dbReference>
<evidence type="ECO:0000259" key="3">
    <source>
        <dbReference type="SMART" id="SM00822"/>
    </source>
</evidence>
<reference evidence="4 6" key="2">
    <citation type="submission" date="2018-08" db="EMBL/GenBank/DDBJ databases">
        <title>Aphanomyces genome sequencing and annotation.</title>
        <authorList>
            <person name="Minardi D."/>
            <person name="Oidtmann B."/>
            <person name="Van Der Giezen M."/>
            <person name="Studholme D.J."/>
        </authorList>
    </citation>
    <scope>NUCLEOTIDE SEQUENCE [LARGE SCALE GENOMIC DNA]</scope>
    <source>
        <strain evidence="4 6">Yx</strain>
    </source>
</reference>
<evidence type="ECO:0000256" key="2">
    <source>
        <dbReference type="ARBA" id="ARBA00023002"/>
    </source>
</evidence>
<comment type="caution">
    <text evidence="4">The sequence shown here is derived from an EMBL/GenBank/DDBJ whole genome shotgun (WGS) entry which is preliminary data.</text>
</comment>
<dbReference type="EMBL" id="QUTI01019920">
    <property type="protein sequence ID" value="RLO09420.1"/>
    <property type="molecule type" value="Genomic_DNA"/>
</dbReference>
<dbReference type="GO" id="GO:0016616">
    <property type="term" value="F:oxidoreductase activity, acting on the CH-OH group of donors, NAD or NADP as acceptor"/>
    <property type="evidence" value="ECO:0007669"/>
    <property type="project" value="TreeGrafter"/>
</dbReference>
<gene>
    <name evidence="4" type="ORF">DYB25_011801</name>
    <name evidence="5" type="ORF">DYB28_004802</name>
</gene>
<dbReference type="Gene3D" id="3.40.50.720">
    <property type="entry name" value="NAD(P)-binding Rossmann-like Domain"/>
    <property type="match status" value="1"/>
</dbReference>
<dbReference type="Pfam" id="PF13561">
    <property type="entry name" value="adh_short_C2"/>
    <property type="match status" value="1"/>
</dbReference>
<keyword evidence="2" id="KW-0560">Oxidoreductase</keyword>
<dbReference type="VEuPathDB" id="FungiDB:H257_09612"/>
<sequence>MFHENWEFDNTELAMSRIALVTGGSRGIGLAVARQLHADGWLVALTSRTSERAMESAATISPEVVGVAYDACVSGSAERAVKDVASQLGGPITGLVNVAGETHNALLLRLHEEHAQKMMQTNLLGPLFMCKAVARGMVQQKRGTSHFFQRLLIYMMRLGSIVTLGSVVGSRGNVGQAAYAASKAGLVGMTTSLAKELGPKNIRVNLVEPGFIATDMTTAHMSDDARQKTVDQIVLRRFGQPDDVAHMVSYLLGEKSSYVTGQVFRVDGGLVL</sequence>
<dbReference type="PROSITE" id="PS00061">
    <property type="entry name" value="ADH_SHORT"/>
    <property type="match status" value="1"/>
</dbReference>
<protein>
    <recommendedName>
        <fullName evidence="3">Ketoreductase domain-containing protein</fullName>
    </recommendedName>
</protein>
<dbReference type="SUPFAM" id="SSF51735">
    <property type="entry name" value="NAD(P)-binding Rossmann-fold domains"/>
    <property type="match status" value="1"/>
</dbReference>
<evidence type="ECO:0000313" key="6">
    <source>
        <dbReference type="Proteomes" id="UP000266239"/>
    </source>
</evidence>
<dbReference type="InterPro" id="IPR002347">
    <property type="entry name" value="SDR_fam"/>
</dbReference>
<dbReference type="InterPro" id="IPR057326">
    <property type="entry name" value="KR_dom"/>
</dbReference>
<feature type="domain" description="Ketoreductase" evidence="3">
    <location>
        <begin position="17"/>
        <end position="210"/>
    </location>
</feature>